<reference evidence="3 4" key="1">
    <citation type="submission" date="2014-04" db="EMBL/GenBank/DDBJ databases">
        <title>A comprehensive comparison of genomes of Erythrobacter spp. strains.</title>
        <authorList>
            <person name="Zheng Q."/>
        </authorList>
    </citation>
    <scope>NUCLEOTIDE SEQUENCE [LARGE SCALE GENOMIC DNA]</scope>
    <source>
        <strain evidence="3 4">DSM 6997</strain>
    </source>
</reference>
<feature type="transmembrane region" description="Helical" evidence="2">
    <location>
        <begin position="53"/>
        <end position="77"/>
    </location>
</feature>
<feature type="transmembrane region" description="Helical" evidence="2">
    <location>
        <begin position="26"/>
        <end position="47"/>
    </location>
</feature>
<organism evidence="3 4">
    <name type="scientific">Erythrobacter longus</name>
    <dbReference type="NCBI Taxonomy" id="1044"/>
    <lineage>
        <taxon>Bacteria</taxon>
        <taxon>Pseudomonadati</taxon>
        <taxon>Pseudomonadota</taxon>
        <taxon>Alphaproteobacteria</taxon>
        <taxon>Sphingomonadales</taxon>
        <taxon>Erythrobacteraceae</taxon>
        <taxon>Erythrobacter/Porphyrobacter group</taxon>
        <taxon>Erythrobacter</taxon>
    </lineage>
</organism>
<keyword evidence="2" id="KW-1133">Transmembrane helix</keyword>
<evidence type="ECO:0000256" key="2">
    <source>
        <dbReference type="SAM" id="Phobius"/>
    </source>
</evidence>
<dbReference type="EMBL" id="JMIW01000007">
    <property type="protein sequence ID" value="KEO88775.1"/>
    <property type="molecule type" value="Genomic_DNA"/>
</dbReference>
<dbReference type="AlphaFoldDB" id="A0A074M7R8"/>
<dbReference type="STRING" id="1044.EH31_15170"/>
<feature type="region of interest" description="Disordered" evidence="1">
    <location>
        <begin position="1"/>
        <end position="24"/>
    </location>
</feature>
<evidence type="ECO:0000313" key="3">
    <source>
        <dbReference type="EMBL" id="KEO88775.1"/>
    </source>
</evidence>
<keyword evidence="2" id="KW-0812">Transmembrane</keyword>
<sequence length="157" mass="16669">MGQVDNSAALRKGTKSMTERPDGSQATASGWVLVAIGVLAVFVAAGAETFEGMVWGALVANLGIGLGILLLSLGYLVKAIWFLPARDIETADAKNENLGSEGADGFHFCDWCHLGLYSPDVACSRQSEEEILADVESKDSLQAACQHELKKRGLISE</sequence>
<gene>
    <name evidence="3" type="ORF">EH31_15170</name>
</gene>
<name>A0A074M7R8_ERYLO</name>
<evidence type="ECO:0000313" key="4">
    <source>
        <dbReference type="Proteomes" id="UP000027647"/>
    </source>
</evidence>
<keyword evidence="4" id="KW-1185">Reference proteome</keyword>
<proteinExistence type="predicted"/>
<protein>
    <submittedName>
        <fullName evidence="3">Uncharacterized protein</fullName>
    </submittedName>
</protein>
<keyword evidence="2" id="KW-0472">Membrane</keyword>
<evidence type="ECO:0000256" key="1">
    <source>
        <dbReference type="SAM" id="MobiDB-lite"/>
    </source>
</evidence>
<comment type="caution">
    <text evidence="3">The sequence shown here is derived from an EMBL/GenBank/DDBJ whole genome shotgun (WGS) entry which is preliminary data.</text>
</comment>
<dbReference type="Proteomes" id="UP000027647">
    <property type="component" value="Unassembled WGS sequence"/>
</dbReference>
<accession>A0A074M7R8</accession>